<evidence type="ECO:0000256" key="1">
    <source>
        <dbReference type="ARBA" id="ARBA00005802"/>
    </source>
</evidence>
<dbReference type="GO" id="GO:0008270">
    <property type="term" value="F:zinc ion binding"/>
    <property type="evidence" value="ECO:0007669"/>
    <property type="project" value="InterPro"/>
</dbReference>
<name>A0A8K0GZG5_9ROSA</name>
<organism evidence="4 5">
    <name type="scientific">Rhamnella rubrinervis</name>
    <dbReference type="NCBI Taxonomy" id="2594499"/>
    <lineage>
        <taxon>Eukaryota</taxon>
        <taxon>Viridiplantae</taxon>
        <taxon>Streptophyta</taxon>
        <taxon>Embryophyta</taxon>
        <taxon>Tracheophyta</taxon>
        <taxon>Spermatophyta</taxon>
        <taxon>Magnoliopsida</taxon>
        <taxon>eudicotyledons</taxon>
        <taxon>Gunneridae</taxon>
        <taxon>Pentapetalae</taxon>
        <taxon>rosids</taxon>
        <taxon>fabids</taxon>
        <taxon>Rosales</taxon>
        <taxon>Rhamnaceae</taxon>
        <taxon>rhamnoid group</taxon>
        <taxon>Rhamneae</taxon>
        <taxon>Rhamnella</taxon>
    </lineage>
</organism>
<dbReference type="PANTHER" id="PTHR33357:SF3">
    <property type="entry name" value="METALLOTHIONEIN-LIKE PROTEIN 3"/>
    <property type="match status" value="1"/>
</dbReference>
<gene>
    <name evidence="4" type="ORF">FNV43_RR16807</name>
</gene>
<dbReference type="AlphaFoldDB" id="A0A8K0GZG5"/>
<comment type="caution">
    <text evidence="4">The sequence shown here is derived from an EMBL/GenBank/DDBJ whole genome shotgun (WGS) entry which is preliminary data.</text>
</comment>
<evidence type="ECO:0000313" key="4">
    <source>
        <dbReference type="EMBL" id="KAF3442889.1"/>
    </source>
</evidence>
<protein>
    <recommendedName>
        <fullName evidence="6">Metallothionein</fullName>
    </recommendedName>
</protein>
<dbReference type="OrthoDB" id="1723182at2759"/>
<dbReference type="GO" id="GO:0006878">
    <property type="term" value="P:intracellular copper ion homeostasis"/>
    <property type="evidence" value="ECO:0007669"/>
    <property type="project" value="InterPro"/>
</dbReference>
<dbReference type="GO" id="GO:0005507">
    <property type="term" value="F:copper ion binding"/>
    <property type="evidence" value="ECO:0007669"/>
    <property type="project" value="InterPro"/>
</dbReference>
<evidence type="ECO:0000256" key="2">
    <source>
        <dbReference type="ARBA" id="ARBA00022723"/>
    </source>
</evidence>
<keyword evidence="3" id="KW-0480">Metal-thiolate cluster</keyword>
<dbReference type="InterPro" id="IPR044671">
    <property type="entry name" value="MT3"/>
</dbReference>
<dbReference type="Proteomes" id="UP000796880">
    <property type="component" value="Unassembled WGS sequence"/>
</dbReference>
<sequence>MSDKCDGCSCTDKSQCTKKGNSLIIVETERSYIDTVVVDAPAAEHNNGKCRCGDSCACVNCTCGD</sequence>
<keyword evidence="5" id="KW-1185">Reference proteome</keyword>
<proteinExistence type="inferred from homology"/>
<evidence type="ECO:0000256" key="3">
    <source>
        <dbReference type="ARBA" id="ARBA00022851"/>
    </source>
</evidence>
<comment type="similarity">
    <text evidence="1">Belongs to the metallothionein superfamily. Type 15 family.</text>
</comment>
<keyword evidence="2" id="KW-0479">Metal-binding</keyword>
<accession>A0A8K0GZG5</accession>
<dbReference type="PANTHER" id="PTHR33357">
    <property type="entry name" value="METALLOTHIONEIN-LIKE PROTEIN 3"/>
    <property type="match status" value="1"/>
</dbReference>
<dbReference type="EMBL" id="VOIH02000007">
    <property type="protein sequence ID" value="KAF3442889.1"/>
    <property type="molecule type" value="Genomic_DNA"/>
</dbReference>
<reference evidence="4" key="1">
    <citation type="submission" date="2020-03" db="EMBL/GenBank/DDBJ databases">
        <title>A high-quality chromosome-level genome assembly of a woody plant with both climbing and erect habits, Rhamnella rubrinervis.</title>
        <authorList>
            <person name="Lu Z."/>
            <person name="Yang Y."/>
            <person name="Zhu X."/>
            <person name="Sun Y."/>
        </authorList>
    </citation>
    <scope>NUCLEOTIDE SEQUENCE</scope>
    <source>
        <strain evidence="4">BYM</strain>
        <tissue evidence="4">Leaf</tissue>
    </source>
</reference>
<evidence type="ECO:0000313" key="5">
    <source>
        <dbReference type="Proteomes" id="UP000796880"/>
    </source>
</evidence>
<evidence type="ECO:0008006" key="6">
    <source>
        <dbReference type="Google" id="ProtNLM"/>
    </source>
</evidence>